<feature type="chain" id="PRO_5047261463" evidence="2">
    <location>
        <begin position="25"/>
        <end position="550"/>
    </location>
</feature>
<keyword evidence="2" id="KW-0732">Signal</keyword>
<dbReference type="Gene3D" id="3.30.565.40">
    <property type="entry name" value="Fervidobacterium nodosum Rt17-B1 like"/>
    <property type="match status" value="1"/>
</dbReference>
<protein>
    <submittedName>
        <fullName evidence="4">DUF3298 domain-containing protein</fullName>
    </submittedName>
</protein>
<dbReference type="InterPro" id="IPR037126">
    <property type="entry name" value="PdaC/RsiV-like_sf"/>
</dbReference>
<name>A0ABV1HN80_9FIRM</name>
<evidence type="ECO:0000313" key="5">
    <source>
        <dbReference type="Proteomes" id="UP001437460"/>
    </source>
</evidence>
<comment type="caution">
    <text evidence="4">The sequence shown here is derived from an EMBL/GenBank/DDBJ whole genome shotgun (WGS) entry which is preliminary data.</text>
</comment>
<evidence type="ECO:0000259" key="3">
    <source>
        <dbReference type="Pfam" id="PF11738"/>
    </source>
</evidence>
<dbReference type="Proteomes" id="UP001437460">
    <property type="component" value="Unassembled WGS sequence"/>
</dbReference>
<proteinExistence type="predicted"/>
<feature type="domain" description="DUF3298" evidence="3">
    <location>
        <begin position="213"/>
        <end position="285"/>
    </location>
</feature>
<sequence>MRKQNGKAIRYTAALLVTAAACMAGGCGKKAVSVETVSGAENGSEQEVTISETETDSKPESGSEADAQKEKSAALPLEITTEFDNDWQDNHSLLSTKTSQVHILDETHAALQKALDALNQKNLDSQKSFMADNQADARQMYQDEPEMMENNGWESELTLTAVRADENVLCMMQTDYSWLGGAHPNTYITGITYDTQTGQELSLKDIAKDYDGIYDYVLQKLAEENDPNMFFEGYEDTVKAMFYGGDADYGQVQWFLTNDGVTIWFNQYDIAPYAAGPVTVEIPFEKQGALFEKQYETAKTSYVKELPEYGTVEADVNGDGKKEATSYEVARDEYGTGGAITVTCGAVSFSTASLIDQDYGASGGYSSEGYVIHTEDGKTYLYLQHQSDNDSHYINVFDLTTGTPSYVGFTGSSWSGSPITDPDSFLLWNRLDVLGTYSAYKEYHVGADGMPETDDTLFRLGAMSHENPITLVSTRDLEVTVLESGSEKQETMPAGTSFMITATDGESFVEANLSDGRICRIPVTKDADGWEWKIHGVSEYDCFEQLYYAG</sequence>
<feature type="signal peptide" evidence="2">
    <location>
        <begin position="1"/>
        <end position="24"/>
    </location>
</feature>
<feature type="compositionally biased region" description="Basic and acidic residues" evidence="1">
    <location>
        <begin position="55"/>
        <end position="72"/>
    </location>
</feature>
<gene>
    <name evidence="4" type="ORF">WMO41_11485</name>
</gene>
<evidence type="ECO:0000256" key="2">
    <source>
        <dbReference type="SAM" id="SignalP"/>
    </source>
</evidence>
<keyword evidence="5" id="KW-1185">Reference proteome</keyword>
<dbReference type="RefSeq" id="WP_349229865.1">
    <property type="nucleotide sequence ID" value="NZ_JBBMFJ010000024.1"/>
</dbReference>
<dbReference type="EMBL" id="JBBMFJ010000024">
    <property type="protein sequence ID" value="MEQ2563775.1"/>
    <property type="molecule type" value="Genomic_DNA"/>
</dbReference>
<accession>A0ABV1HN80</accession>
<reference evidence="4 5" key="1">
    <citation type="submission" date="2024-03" db="EMBL/GenBank/DDBJ databases">
        <title>Human intestinal bacterial collection.</title>
        <authorList>
            <person name="Pauvert C."/>
            <person name="Hitch T.C.A."/>
            <person name="Clavel T."/>
        </authorList>
    </citation>
    <scope>NUCLEOTIDE SEQUENCE [LARGE SCALE GENOMIC DNA]</scope>
    <source>
        <strain evidence="4 5">CLA-AP-H27</strain>
    </source>
</reference>
<evidence type="ECO:0000256" key="1">
    <source>
        <dbReference type="SAM" id="MobiDB-lite"/>
    </source>
</evidence>
<dbReference type="InterPro" id="IPR021729">
    <property type="entry name" value="DUF3298"/>
</dbReference>
<feature type="compositionally biased region" description="Polar residues" evidence="1">
    <location>
        <begin position="38"/>
        <end position="52"/>
    </location>
</feature>
<dbReference type="Gene3D" id="3.90.640.20">
    <property type="entry name" value="Heat-shock cognate protein, ATPase"/>
    <property type="match status" value="1"/>
</dbReference>
<dbReference type="Pfam" id="PF11738">
    <property type="entry name" value="DUF3298"/>
    <property type="match status" value="1"/>
</dbReference>
<evidence type="ECO:0000313" key="4">
    <source>
        <dbReference type="EMBL" id="MEQ2563775.1"/>
    </source>
</evidence>
<organism evidence="4 5">
    <name type="scientific">Ventrimonas faecis</name>
    <dbReference type="NCBI Taxonomy" id="3133170"/>
    <lineage>
        <taxon>Bacteria</taxon>
        <taxon>Bacillati</taxon>
        <taxon>Bacillota</taxon>
        <taxon>Clostridia</taxon>
        <taxon>Lachnospirales</taxon>
        <taxon>Lachnospiraceae</taxon>
        <taxon>Ventrimonas</taxon>
    </lineage>
</organism>
<dbReference type="PROSITE" id="PS51257">
    <property type="entry name" value="PROKAR_LIPOPROTEIN"/>
    <property type="match status" value="1"/>
</dbReference>
<feature type="region of interest" description="Disordered" evidence="1">
    <location>
        <begin position="38"/>
        <end position="72"/>
    </location>
</feature>